<dbReference type="SUPFAM" id="SSF56731">
    <property type="entry name" value="DNA primase core"/>
    <property type="match status" value="1"/>
</dbReference>
<organism evidence="1 2">
    <name type="scientific">Kribbella sindirgiensis</name>
    <dbReference type="NCBI Taxonomy" id="1124744"/>
    <lineage>
        <taxon>Bacteria</taxon>
        <taxon>Bacillati</taxon>
        <taxon>Actinomycetota</taxon>
        <taxon>Actinomycetes</taxon>
        <taxon>Propionibacteriales</taxon>
        <taxon>Kribbellaceae</taxon>
        <taxon>Kribbella</taxon>
    </lineage>
</organism>
<evidence type="ECO:0000313" key="1">
    <source>
        <dbReference type="EMBL" id="TCC20017.1"/>
    </source>
</evidence>
<dbReference type="Gene3D" id="3.40.1360.10">
    <property type="match status" value="1"/>
</dbReference>
<proteinExistence type="predicted"/>
<evidence type="ECO:0000313" key="2">
    <source>
        <dbReference type="Proteomes" id="UP000292695"/>
    </source>
</evidence>
<name>A0A4R0I3S0_9ACTN</name>
<accession>A0A4R0I3S0</accession>
<dbReference type="InterPro" id="IPR034154">
    <property type="entry name" value="TOPRIM_DnaG/twinkle"/>
</dbReference>
<dbReference type="EMBL" id="SJKA01000022">
    <property type="protein sequence ID" value="TCC20017.1"/>
    <property type="molecule type" value="Genomic_DNA"/>
</dbReference>
<keyword evidence="2" id="KW-1185">Reference proteome</keyword>
<sequence>MLAIPYLDRNGRPLAIRFRCLVDGCAHEYHGKYNSVKGDHPRMYGIASIFAAKDEIHVTEGELDRNILVKLGLPAVALPGAELWQGRFRRMLAGFNRVWMWADPDDAGSDLLNKVTRQLRQAKGIRLKQDVTDTYVAGGADAIFAALGREKEVAA</sequence>
<gene>
    <name evidence="1" type="ORF">E0H50_37795</name>
</gene>
<dbReference type="AlphaFoldDB" id="A0A4R0I3S0"/>
<dbReference type="Proteomes" id="UP000292695">
    <property type="component" value="Unassembled WGS sequence"/>
</dbReference>
<dbReference type="OrthoDB" id="4619999at2"/>
<comment type="caution">
    <text evidence="1">The sequence shown here is derived from an EMBL/GenBank/DDBJ whole genome shotgun (WGS) entry which is preliminary data.</text>
</comment>
<dbReference type="CDD" id="cd01029">
    <property type="entry name" value="TOPRIM_primases"/>
    <property type="match status" value="1"/>
</dbReference>
<reference evidence="1 2" key="1">
    <citation type="submission" date="2019-02" db="EMBL/GenBank/DDBJ databases">
        <title>Kribbella capetownensis sp. nov. and Kribbella speibonae sp. nov., isolated from soil.</title>
        <authorList>
            <person name="Curtis S.M."/>
            <person name="Norton I."/>
            <person name="Everest G.J."/>
            <person name="Meyers P.R."/>
        </authorList>
    </citation>
    <scope>NUCLEOTIDE SEQUENCE [LARGE SCALE GENOMIC DNA]</scope>
    <source>
        <strain evidence="1 2">DSM 27082</strain>
    </source>
</reference>
<protein>
    <submittedName>
        <fullName evidence="1">Toprim domain-containing protein</fullName>
    </submittedName>
</protein>